<dbReference type="PROSITE" id="PS01135">
    <property type="entry name" value="FTSZ_2"/>
    <property type="match status" value="1"/>
</dbReference>
<feature type="binding site" evidence="4">
    <location>
        <begin position="111"/>
        <end position="113"/>
    </location>
    <ligand>
        <name>GTP</name>
        <dbReference type="ChEBI" id="CHEBI:37565"/>
    </ligand>
</feature>
<name>A0A2P8QZP5_9BACT</name>
<keyword evidence="4" id="KW-0963">Cytoplasm</keyword>
<reference evidence="10" key="1">
    <citation type="submission" date="2017-10" db="EMBL/GenBank/DDBJ databases">
        <title>Campylobacter species from seals.</title>
        <authorList>
            <person name="Gilbert M.J."/>
            <person name="Zomer A.L."/>
            <person name="Timmerman A.J."/>
            <person name="Duim B."/>
            <person name="Wagenaar J.A."/>
        </authorList>
    </citation>
    <scope>NUCLEOTIDE SEQUENCE [LARGE SCALE GENOMIC DNA]</scope>
    <source>
        <strain evidence="10">17S00004-5</strain>
    </source>
</reference>
<dbReference type="AlphaFoldDB" id="A0A2P8QZP5"/>
<feature type="binding site" evidence="4">
    <location>
        <position position="190"/>
    </location>
    <ligand>
        <name>GTP</name>
        <dbReference type="ChEBI" id="CHEBI:37565"/>
    </ligand>
</feature>
<dbReference type="InterPro" id="IPR020805">
    <property type="entry name" value="Cell_div_FtsZ_CS"/>
</dbReference>
<dbReference type="FunFam" id="3.40.50.1440:FF:000001">
    <property type="entry name" value="Cell division protein FtsZ"/>
    <property type="match status" value="1"/>
</dbReference>
<keyword evidence="2 4" id="KW-0547">Nucleotide-binding</keyword>
<dbReference type="GO" id="GO:0005525">
    <property type="term" value="F:GTP binding"/>
    <property type="evidence" value="ECO:0007669"/>
    <property type="project" value="UniProtKB-UniRule"/>
</dbReference>
<keyword evidence="10" id="KW-1185">Reference proteome</keyword>
<feature type="binding site" evidence="4">
    <location>
        <begin position="24"/>
        <end position="28"/>
    </location>
    <ligand>
        <name>GTP</name>
        <dbReference type="ChEBI" id="CHEBI:37565"/>
    </ligand>
</feature>
<dbReference type="SUPFAM" id="SSF55307">
    <property type="entry name" value="Tubulin C-terminal domain-like"/>
    <property type="match status" value="1"/>
</dbReference>
<feature type="domain" description="Tubulin/FtsZ 2-layer sandwich" evidence="8">
    <location>
        <begin position="212"/>
        <end position="331"/>
    </location>
</feature>
<dbReference type="GO" id="GO:0032153">
    <property type="term" value="C:cell division site"/>
    <property type="evidence" value="ECO:0007669"/>
    <property type="project" value="UniProtKB-UniRule"/>
</dbReference>
<dbReference type="SMART" id="SM00864">
    <property type="entry name" value="Tubulin"/>
    <property type="match status" value="1"/>
</dbReference>
<evidence type="ECO:0000259" key="8">
    <source>
        <dbReference type="SMART" id="SM00865"/>
    </source>
</evidence>
<dbReference type="Pfam" id="PF12327">
    <property type="entry name" value="FtsZ_C"/>
    <property type="match status" value="1"/>
</dbReference>
<evidence type="ECO:0000256" key="4">
    <source>
        <dbReference type="HAMAP-Rule" id="MF_00909"/>
    </source>
</evidence>
<dbReference type="Gene3D" id="3.30.1330.20">
    <property type="entry name" value="Tubulin/FtsZ, C-terminal domain"/>
    <property type="match status" value="1"/>
</dbReference>
<dbReference type="GO" id="GO:0043093">
    <property type="term" value="P:FtsZ-dependent cytokinesis"/>
    <property type="evidence" value="ECO:0007669"/>
    <property type="project" value="UniProtKB-UniRule"/>
</dbReference>
<dbReference type="PRINTS" id="PR00423">
    <property type="entry name" value="CELLDVISFTSZ"/>
</dbReference>
<dbReference type="Proteomes" id="UP000240535">
    <property type="component" value="Unassembled WGS sequence"/>
</dbReference>
<dbReference type="SUPFAM" id="SSF52490">
    <property type="entry name" value="Tubulin nucleotide-binding domain-like"/>
    <property type="match status" value="1"/>
</dbReference>
<evidence type="ECO:0000256" key="5">
    <source>
        <dbReference type="NCBIfam" id="TIGR00065"/>
    </source>
</evidence>
<dbReference type="OrthoDB" id="9813375at2"/>
<feature type="domain" description="Tubulin/FtsZ GTPase" evidence="7">
    <location>
        <begin position="16"/>
        <end position="208"/>
    </location>
</feature>
<dbReference type="GO" id="GO:0000917">
    <property type="term" value="P:division septum assembly"/>
    <property type="evidence" value="ECO:0007669"/>
    <property type="project" value="UniProtKB-KW"/>
</dbReference>
<sequence>MKGFSVEENRGVYGAKMKVIGVGGGGGNMINHMIREGFDRIDLIVANTDAQALDSSLAKTKVQLGEVRTKGLGAGMIPEVGKESAEESYDIIKDALEYSDIVFISSGLGGGTGTGAAPIVAKAAKENKALTIGVVTTPFKFEGKKRLALAQEGIEELKKECDSILVIPNEKLLSLIDKKAGIKEAFKMVDDVLARAVNGMTSIILDSGDSDINLDFSDVKKIMSHRGLALMGAGVSEGEDAAIEAVQDAIQSPLLDDMKINGAMGILIHFRIHPSCSLLEISEAVGIVEEVADDNADIIFGTTSDDTIENNRVEVTLIATGFEGEKKVKEVINNENNSNMNETTQQISMRKLRKVSGGFDSDDIYDELEQPAYLRNKMD</sequence>
<dbReference type="RefSeq" id="WP_106871755.1">
    <property type="nucleotide sequence ID" value="NZ_CP053841.1"/>
</dbReference>
<dbReference type="InterPro" id="IPR024757">
    <property type="entry name" value="FtsZ_C"/>
</dbReference>
<evidence type="ECO:0000313" key="10">
    <source>
        <dbReference type="Proteomes" id="UP000240535"/>
    </source>
</evidence>
<comment type="function">
    <text evidence="4 6">Essential cell division protein that forms a contractile ring structure (Z ring) at the future cell division site. The regulation of the ring assembly controls the timing and the location of cell division. One of the functions of the FtsZ ring is to recruit other cell division proteins to the septum to produce a new cell wall between the dividing cells. Binds GTP and shows GTPase activity.</text>
</comment>
<evidence type="ECO:0000256" key="6">
    <source>
        <dbReference type="RuleBase" id="RU000631"/>
    </source>
</evidence>
<dbReference type="EMBL" id="PDHH01000005">
    <property type="protein sequence ID" value="PSM51708.1"/>
    <property type="molecule type" value="Genomic_DNA"/>
</dbReference>
<comment type="subunit">
    <text evidence="4">Homodimer. Polymerizes to form a dynamic ring structure in a strictly GTP-dependent manner. Interacts directly with several other division proteins.</text>
</comment>
<keyword evidence="4 6" id="KW-0717">Septation</keyword>
<gene>
    <name evidence="4" type="primary">ftsZ</name>
    <name evidence="9" type="ORF">CQ405_06125</name>
</gene>
<dbReference type="Gene3D" id="3.40.50.1440">
    <property type="entry name" value="Tubulin/FtsZ, GTPase domain"/>
    <property type="match status" value="1"/>
</dbReference>
<feature type="binding site" evidence="4">
    <location>
        <position position="146"/>
    </location>
    <ligand>
        <name>GTP</name>
        <dbReference type="ChEBI" id="CHEBI:37565"/>
    </ligand>
</feature>
<dbReference type="HAMAP" id="MF_00909">
    <property type="entry name" value="FtsZ"/>
    <property type="match status" value="1"/>
</dbReference>
<dbReference type="InterPro" id="IPR036525">
    <property type="entry name" value="Tubulin/FtsZ_GTPase_sf"/>
</dbReference>
<dbReference type="NCBIfam" id="TIGR00065">
    <property type="entry name" value="ftsZ"/>
    <property type="match status" value="1"/>
</dbReference>
<dbReference type="SMART" id="SM00865">
    <property type="entry name" value="Tubulin_C"/>
    <property type="match status" value="1"/>
</dbReference>
<evidence type="ECO:0000256" key="1">
    <source>
        <dbReference type="ARBA" id="ARBA00009690"/>
    </source>
</evidence>
<feature type="binding site" evidence="4">
    <location>
        <position position="142"/>
    </location>
    <ligand>
        <name>GTP</name>
        <dbReference type="ChEBI" id="CHEBI:37565"/>
    </ligand>
</feature>
<proteinExistence type="inferred from homology"/>
<dbReference type="GO" id="GO:0051258">
    <property type="term" value="P:protein polymerization"/>
    <property type="evidence" value="ECO:0007669"/>
    <property type="project" value="UniProtKB-UniRule"/>
</dbReference>
<organism evidence="9 10">
    <name type="scientific">Campylobacter blaseri</name>
    <dbReference type="NCBI Taxonomy" id="2042961"/>
    <lineage>
        <taxon>Bacteria</taxon>
        <taxon>Pseudomonadati</taxon>
        <taxon>Campylobacterota</taxon>
        <taxon>Epsilonproteobacteria</taxon>
        <taxon>Campylobacterales</taxon>
        <taxon>Campylobacteraceae</taxon>
        <taxon>Campylobacter</taxon>
    </lineage>
</organism>
<accession>A0A2P8QZP5</accession>
<evidence type="ECO:0000259" key="7">
    <source>
        <dbReference type="SMART" id="SM00864"/>
    </source>
</evidence>
<dbReference type="CDD" id="cd02201">
    <property type="entry name" value="FtsZ_type1"/>
    <property type="match status" value="1"/>
</dbReference>
<dbReference type="Pfam" id="PF00091">
    <property type="entry name" value="Tubulin"/>
    <property type="match status" value="1"/>
</dbReference>
<keyword evidence="4 6" id="KW-0132">Cell division</keyword>
<comment type="caution">
    <text evidence="9">The sequence shown here is derived from an EMBL/GenBank/DDBJ whole genome shotgun (WGS) entry which is preliminary data.</text>
</comment>
<dbReference type="InterPro" id="IPR037103">
    <property type="entry name" value="Tubulin/FtsZ-like_C"/>
</dbReference>
<comment type="subcellular location">
    <subcellularLocation>
        <location evidence="4">Cytoplasm</location>
    </subcellularLocation>
    <text evidence="4">Assembles at midcell at the inner surface of the cytoplasmic membrane.</text>
</comment>
<protein>
    <recommendedName>
        <fullName evidence="4 5">Cell division protein FtsZ</fullName>
    </recommendedName>
</protein>
<keyword evidence="4 6" id="KW-0131">Cell cycle</keyword>
<keyword evidence="3 4" id="KW-0342">GTP-binding</keyword>
<dbReference type="GO" id="GO:0003924">
    <property type="term" value="F:GTPase activity"/>
    <property type="evidence" value="ECO:0007669"/>
    <property type="project" value="UniProtKB-UniRule"/>
</dbReference>
<dbReference type="PANTHER" id="PTHR30314">
    <property type="entry name" value="CELL DIVISION PROTEIN FTSZ-RELATED"/>
    <property type="match status" value="1"/>
</dbReference>
<comment type="similarity">
    <text evidence="1 4 6">Belongs to the FtsZ family.</text>
</comment>
<evidence type="ECO:0000256" key="2">
    <source>
        <dbReference type="ARBA" id="ARBA00022741"/>
    </source>
</evidence>
<dbReference type="InterPro" id="IPR045061">
    <property type="entry name" value="FtsZ/CetZ"/>
</dbReference>
<evidence type="ECO:0000313" key="9">
    <source>
        <dbReference type="EMBL" id="PSM51708.1"/>
    </source>
</evidence>
<dbReference type="GO" id="GO:0005737">
    <property type="term" value="C:cytoplasm"/>
    <property type="evidence" value="ECO:0007669"/>
    <property type="project" value="UniProtKB-SubCell"/>
</dbReference>
<dbReference type="PANTHER" id="PTHR30314:SF3">
    <property type="entry name" value="MITOCHONDRIAL DIVISION PROTEIN FSZA"/>
    <property type="match status" value="1"/>
</dbReference>
<dbReference type="InterPro" id="IPR000158">
    <property type="entry name" value="Cell_div_FtsZ"/>
</dbReference>
<dbReference type="InterPro" id="IPR018316">
    <property type="entry name" value="Tubulin/FtsZ_2-layer-sand-dom"/>
</dbReference>
<dbReference type="InterPro" id="IPR008280">
    <property type="entry name" value="Tub_FtsZ_C"/>
</dbReference>
<dbReference type="InterPro" id="IPR003008">
    <property type="entry name" value="Tubulin_FtsZ_GTPase"/>
</dbReference>
<evidence type="ECO:0000256" key="3">
    <source>
        <dbReference type="ARBA" id="ARBA00023134"/>
    </source>
</evidence>